<keyword evidence="2" id="KW-1185">Reference proteome</keyword>
<dbReference type="InterPro" id="IPR046938">
    <property type="entry name" value="DNA_clamp_sf"/>
</dbReference>
<evidence type="ECO:0008006" key="3">
    <source>
        <dbReference type="Google" id="ProtNLM"/>
    </source>
</evidence>
<reference evidence="1 2" key="1">
    <citation type="submission" date="2020-06" db="EMBL/GenBank/DDBJ databases">
        <title>Actinomadura xiongansis sp. nov., isolated from soil of Baiyangdian.</title>
        <authorList>
            <person name="Zhang X."/>
        </authorList>
    </citation>
    <scope>NUCLEOTIDE SEQUENCE [LARGE SCALE GENOMIC DNA]</scope>
    <source>
        <strain evidence="1 2">HBUM206468</strain>
    </source>
</reference>
<evidence type="ECO:0000313" key="1">
    <source>
        <dbReference type="EMBL" id="MBC6464280.1"/>
    </source>
</evidence>
<dbReference type="EMBL" id="JABVEC010000001">
    <property type="protein sequence ID" value="MBC6464280.1"/>
    <property type="molecule type" value="Genomic_DNA"/>
</dbReference>
<organism evidence="1 2">
    <name type="scientific">Actinomadura alba</name>
    <dbReference type="NCBI Taxonomy" id="406431"/>
    <lineage>
        <taxon>Bacteria</taxon>
        <taxon>Bacillati</taxon>
        <taxon>Actinomycetota</taxon>
        <taxon>Actinomycetes</taxon>
        <taxon>Streptosporangiales</taxon>
        <taxon>Thermomonosporaceae</taxon>
        <taxon>Actinomadura</taxon>
    </lineage>
</organism>
<dbReference type="RefSeq" id="WP_187241214.1">
    <property type="nucleotide sequence ID" value="NZ_BAAAOK010000011.1"/>
</dbReference>
<comment type="caution">
    <text evidence="1">The sequence shown here is derived from an EMBL/GenBank/DDBJ whole genome shotgun (WGS) entry which is preliminary data.</text>
</comment>
<dbReference type="SUPFAM" id="SSF55979">
    <property type="entry name" value="DNA clamp"/>
    <property type="match status" value="1"/>
</dbReference>
<dbReference type="Gene3D" id="3.10.150.10">
    <property type="entry name" value="DNA Polymerase III, subunit A, domain 2"/>
    <property type="match status" value="1"/>
</dbReference>
<accession>A0ABR7LHM7</accession>
<name>A0ABR7LHM7_9ACTN</name>
<proteinExistence type="predicted"/>
<sequence>MTRIDLTTRELHGLIAPVLPHTSTDPTMPPLNCISLEVSSDVLYAAASDRYTLAASRHALEEPTASLKLLIDRGDAAAMLKLFTFSKDEDPQLVLIVDQFPIAVGRNATIDGLGLRIDGEDGTRLILHDRTVPGEKWPLHDWRARIGKAVHRPQQPATPALILTPTFMPRWAKAAGRGERLMAFIGPEATDPILVTVEQHFIGLWLPCHHLDSDHEGGLLTDNPWKAELPAA</sequence>
<gene>
    <name evidence="1" type="ORF">HKK74_02015</name>
</gene>
<dbReference type="Proteomes" id="UP000805614">
    <property type="component" value="Unassembled WGS sequence"/>
</dbReference>
<protein>
    <recommendedName>
        <fullName evidence="3">DNA polymerase III beta sliding clamp central domain-containing protein</fullName>
    </recommendedName>
</protein>
<evidence type="ECO:0000313" key="2">
    <source>
        <dbReference type="Proteomes" id="UP000805614"/>
    </source>
</evidence>